<feature type="repeat" description="WD" evidence="10">
    <location>
        <begin position="1202"/>
        <end position="1243"/>
    </location>
</feature>
<dbReference type="EC" id="2.7.11.1" evidence="1"/>
<evidence type="ECO:0000313" key="14">
    <source>
        <dbReference type="Proteomes" id="UP000663831"/>
    </source>
</evidence>
<feature type="compositionally biased region" description="Polar residues" evidence="11">
    <location>
        <begin position="950"/>
        <end position="962"/>
    </location>
</feature>
<keyword evidence="6" id="KW-0547">Nucleotide-binding</keyword>
<keyword evidence="7" id="KW-0418">Kinase</keyword>
<evidence type="ECO:0000256" key="6">
    <source>
        <dbReference type="ARBA" id="ARBA00022741"/>
    </source>
</evidence>
<dbReference type="Gene3D" id="1.10.510.10">
    <property type="entry name" value="Transferase(Phosphotransferase) domain 1"/>
    <property type="match status" value="1"/>
</dbReference>
<dbReference type="FunFam" id="1.10.510.10:FF:000497">
    <property type="entry name" value="Phosphoinositide 3-kinase regulatory subunit"/>
    <property type="match status" value="1"/>
</dbReference>
<dbReference type="Pfam" id="PF00069">
    <property type="entry name" value="Pkinase"/>
    <property type="match status" value="1"/>
</dbReference>
<evidence type="ECO:0000256" key="8">
    <source>
        <dbReference type="ARBA" id="ARBA00022840"/>
    </source>
</evidence>
<evidence type="ECO:0000256" key="2">
    <source>
        <dbReference type="ARBA" id="ARBA00022527"/>
    </source>
</evidence>
<dbReference type="InterPro" id="IPR055231">
    <property type="entry name" value="2AA_helical"/>
</dbReference>
<dbReference type="Gene3D" id="2.130.10.10">
    <property type="entry name" value="YVTN repeat-like/Quinoprotein amine dehydrogenase"/>
    <property type="match status" value="2"/>
</dbReference>
<dbReference type="GO" id="GO:0045324">
    <property type="term" value="P:late endosome to vacuole transport"/>
    <property type="evidence" value="ECO:0007669"/>
    <property type="project" value="InterPro"/>
</dbReference>
<dbReference type="GO" id="GO:0005524">
    <property type="term" value="F:ATP binding"/>
    <property type="evidence" value="ECO:0007669"/>
    <property type="project" value="UniProtKB-KW"/>
</dbReference>
<dbReference type="InterPro" id="IPR036322">
    <property type="entry name" value="WD40_repeat_dom_sf"/>
</dbReference>
<organism evidence="13 14">
    <name type="scientific">Rhizoctonia solani</name>
    <dbReference type="NCBI Taxonomy" id="456999"/>
    <lineage>
        <taxon>Eukaryota</taxon>
        <taxon>Fungi</taxon>
        <taxon>Dikarya</taxon>
        <taxon>Basidiomycota</taxon>
        <taxon>Agaricomycotina</taxon>
        <taxon>Agaricomycetes</taxon>
        <taxon>Cantharellales</taxon>
        <taxon>Ceratobasidiaceae</taxon>
        <taxon>Rhizoctonia</taxon>
    </lineage>
</organism>
<gene>
    <name evidence="13" type="ORF">RDB_LOCUS130467</name>
</gene>
<dbReference type="OrthoDB" id="242910at2759"/>
<dbReference type="GO" id="GO:0034271">
    <property type="term" value="C:phosphatidylinositol 3-kinase complex, class III, type I"/>
    <property type="evidence" value="ECO:0007669"/>
    <property type="project" value="TreeGrafter"/>
</dbReference>
<evidence type="ECO:0000256" key="5">
    <source>
        <dbReference type="ARBA" id="ARBA00022737"/>
    </source>
</evidence>
<dbReference type="Gene3D" id="1.25.10.10">
    <property type="entry name" value="Leucine-rich Repeat Variant"/>
    <property type="match status" value="2"/>
</dbReference>
<evidence type="ECO:0000256" key="10">
    <source>
        <dbReference type="PROSITE-ProRule" id="PRU00221"/>
    </source>
</evidence>
<dbReference type="InterPro" id="IPR011009">
    <property type="entry name" value="Kinase-like_dom_sf"/>
</dbReference>
<dbReference type="PROSITE" id="PS50011">
    <property type="entry name" value="PROTEIN_KINASE_DOM"/>
    <property type="match status" value="1"/>
</dbReference>
<evidence type="ECO:0000256" key="11">
    <source>
        <dbReference type="SAM" id="MobiDB-lite"/>
    </source>
</evidence>
<dbReference type="InterPro" id="IPR000719">
    <property type="entry name" value="Prot_kinase_dom"/>
</dbReference>
<feature type="region of interest" description="Disordered" evidence="11">
    <location>
        <begin position="948"/>
        <end position="989"/>
    </location>
</feature>
<dbReference type="CDD" id="cd13980">
    <property type="entry name" value="STKc_Vps15"/>
    <property type="match status" value="1"/>
</dbReference>
<keyword evidence="4" id="KW-0808">Transferase</keyword>
<keyword evidence="8" id="KW-0067">ATP-binding</keyword>
<dbReference type="InterPro" id="IPR045162">
    <property type="entry name" value="Vps15-like"/>
</dbReference>
<sequence length="1694" mass="186307">MGNSVSGQFNNRPGGALDSYVSELGPDIVYEKSVGSARFLKTVRGRHRNGPLVIKVFIKPSADLTLRDHKARLRNFRDRLADIPNVYTYQAFVESDKAGYVIRQWLTSNLYDRIRQNSTRPFLSLIEKKWFAFQLLCGMKDAHARGAPHGDIKSENVLVTSYNWIYITDFASSKPTYLPEDDPSDFALFFDSSGRRTCYIAPERFYAAGSDIAIEKAERERQSQRDVDVTEAMDVFSMGCVIAELFTEGTPTFTLAQLYKYRDKEINPEVHLAGLEDPGVKALVLSMIALDPETRPSFAIALETYRGSVFPESFYSFLHEYVAGVNEISSPSVFEPKPSHASNLAEPHASTVAHSAAGHNPTVPTTTGGQGLESSYESALPNESDARIDQLWNEFAMLEPHLIATRTEEEAEKRPDRAPARTRTTPFQDMFPVELSIPKRNSRLQGELLANQRAAYEDGPALIVLSLVCSNVRNCIIPSSKLRALDLLLALAVHLTDEAKLDRLIPYVIDLLHDEAAVVRSASIRTLTQVLMLVTVVTPSNASIFPEYIFPNIRHLAVDPEESVRCTFAQCIAPLADTASRYLELGQALKAHGTFKLSDIQDTDETAFEMPYEASLQDLHSAVQDVLTTALVDPASTVKRAVLHNISSLCVFFGRQKTNDVLLSHMITYLNGRDWLLRYAFFDSIVGVAACVGARSLEEYILPLMIQALSDVEETVVYKVLSSLTSLSELGLFQKMRIWELLSATVPFLYHPSIWVRQGAVAFITSSTKLLPPTDVWCILYPGLRQALRADVRSITEQSLLSTLKPPLSRQIFEAAISWAMKSDKSAFWRGQTSKLKSNKESPKELVSNMRNSVVLPRPSSKGDEDDTQIVKLQQLGMASTEETKLVALRDYILKLANTIKSFTARDKDESEIINILHGPVAELQKLGVVPQTVFVGTRAVISEAPSVYAPTSTTSRRSTLDVTPRPPHLLSPRSVHRAGTDTSSRSGSPFAIDDLRRHLGQMEGSPHGLAVPGRAIGRKDSHSSLASGSGVLSPVVTDPASDAPTLDFAPSSPSESISVLSGAHMNDMRRRHLRQLVQDGRGTAPASIVSTKTVATGTLEAPLKSSDIPVSGRTSPASTVRGEQRPKLRSVGPSALAFESQGANVSNLLEQMQMDTIREGIQDFGPKVPSVPVRRRNVPRGTMASRESGSRKADALLISHMNAHDSRINGIAVSPDHVFFVSCSEDRTVKVWDTARLERNVTTKPRHVYTQHHAPVTCVCIIEGTHCFASAGEDGSLHVVRVHVSASSSLPKYGKLQSVREHRCDQLGEYVTWMSYFNADGSPALLYTTNLSSIVVLDLRTMRFLRVLENPRHFGPITCACLDKKQSWLVIGTTSGVLTLWDLRFGLLLRSWSTSSAADGSRRGIHQIVSYPSKTRTRQVVVAVETTNANAPRTASERLRGAITLEVWDIEKATLEETFAIAETYDTSGDKKQVPEPHALPKEGHLASIDAASAIADLIRSRRAREKTQESIKQESDSLPTDIVVDPDAPVHAWMRPDVHALLALPDNNSLAQASLVGRKELDPASSSVKDKTRGGMLLLGTEARRIHLWDLARLERSLVLSGQDPEQGPPFYHTHTPDGQGMTTHTVTFPHPSATPAQNRGQSRSMLTAQHHQTVMKGHTDAITALACTDLPFKGGIISGDASGALKVFKIE</sequence>
<evidence type="ECO:0000256" key="7">
    <source>
        <dbReference type="ARBA" id="ARBA00022777"/>
    </source>
</evidence>
<dbReference type="PANTHER" id="PTHR17583:SF0">
    <property type="entry name" value="PHOSPHOINOSITIDE 3-KINASE REGULATORY SUBUNIT 4"/>
    <property type="match status" value="1"/>
</dbReference>
<dbReference type="SUPFAM" id="SSF50978">
    <property type="entry name" value="WD40 repeat-like"/>
    <property type="match status" value="1"/>
</dbReference>
<dbReference type="SUPFAM" id="SSF56112">
    <property type="entry name" value="Protein kinase-like (PK-like)"/>
    <property type="match status" value="1"/>
</dbReference>
<feature type="region of interest" description="Disordered" evidence="11">
    <location>
        <begin position="1105"/>
        <end position="1129"/>
    </location>
</feature>
<protein>
    <recommendedName>
        <fullName evidence="1">non-specific serine/threonine protein kinase</fullName>
        <ecNumber evidence="1">2.7.11.1</ecNumber>
    </recommendedName>
</protein>
<name>A0A8H3D4J2_9AGAM</name>
<keyword evidence="5" id="KW-0677">Repeat</keyword>
<keyword evidence="3 10" id="KW-0853">WD repeat</keyword>
<feature type="domain" description="Protein kinase" evidence="12">
    <location>
        <begin position="28"/>
        <end position="322"/>
    </location>
</feature>
<dbReference type="GO" id="GO:0005770">
    <property type="term" value="C:late endosome"/>
    <property type="evidence" value="ECO:0007669"/>
    <property type="project" value="TreeGrafter"/>
</dbReference>
<dbReference type="InterPro" id="IPR001680">
    <property type="entry name" value="WD40_rpt"/>
</dbReference>
<dbReference type="PROSITE" id="PS50082">
    <property type="entry name" value="WD_REPEATS_2"/>
    <property type="match status" value="1"/>
</dbReference>
<dbReference type="GO" id="GO:0004674">
    <property type="term" value="F:protein serine/threonine kinase activity"/>
    <property type="evidence" value="ECO:0007669"/>
    <property type="project" value="UniProtKB-KW"/>
</dbReference>
<dbReference type="EMBL" id="CAJMWV010005303">
    <property type="protein sequence ID" value="CAE6510341.1"/>
    <property type="molecule type" value="Genomic_DNA"/>
</dbReference>
<evidence type="ECO:0000256" key="9">
    <source>
        <dbReference type="PROSITE-ProRule" id="PRU00103"/>
    </source>
</evidence>
<feature type="repeat" description="HEAT" evidence="9">
    <location>
        <begin position="504"/>
        <end position="535"/>
    </location>
</feature>
<dbReference type="GO" id="GO:0006623">
    <property type="term" value="P:protein targeting to vacuole"/>
    <property type="evidence" value="ECO:0007669"/>
    <property type="project" value="TreeGrafter"/>
</dbReference>
<dbReference type="PROSITE" id="PS50077">
    <property type="entry name" value="HEAT_REPEAT"/>
    <property type="match status" value="1"/>
</dbReference>
<proteinExistence type="predicted"/>
<dbReference type="Pfam" id="PF22956">
    <property type="entry name" value="VPS15-like_hel"/>
    <property type="match status" value="1"/>
</dbReference>
<dbReference type="PANTHER" id="PTHR17583">
    <property type="entry name" value="PHOSPHOINOSITIDE 3-KINASE REGULATORY SUBUNIT 4"/>
    <property type="match status" value="1"/>
</dbReference>
<dbReference type="SUPFAM" id="SSF48371">
    <property type="entry name" value="ARM repeat"/>
    <property type="match status" value="1"/>
</dbReference>
<dbReference type="Proteomes" id="UP000663831">
    <property type="component" value="Unassembled WGS sequence"/>
</dbReference>
<evidence type="ECO:0000256" key="4">
    <source>
        <dbReference type="ARBA" id="ARBA00022679"/>
    </source>
</evidence>
<dbReference type="InterPro" id="IPR011989">
    <property type="entry name" value="ARM-like"/>
</dbReference>
<reference evidence="13" key="1">
    <citation type="submission" date="2021-01" db="EMBL/GenBank/DDBJ databases">
        <authorList>
            <person name="Kaushik A."/>
        </authorList>
    </citation>
    <scope>NUCLEOTIDE SEQUENCE</scope>
    <source>
        <strain evidence="13">AG3-1AP</strain>
    </source>
</reference>
<dbReference type="GO" id="GO:0034272">
    <property type="term" value="C:phosphatidylinositol 3-kinase complex, class III, type II"/>
    <property type="evidence" value="ECO:0007669"/>
    <property type="project" value="TreeGrafter"/>
</dbReference>
<dbReference type="InterPro" id="IPR021133">
    <property type="entry name" value="HEAT_type_2"/>
</dbReference>
<evidence type="ECO:0000256" key="1">
    <source>
        <dbReference type="ARBA" id="ARBA00012513"/>
    </source>
</evidence>
<feature type="compositionally biased region" description="Polar residues" evidence="11">
    <location>
        <begin position="362"/>
        <end position="377"/>
    </location>
</feature>
<dbReference type="SMART" id="SM00320">
    <property type="entry name" value="WD40"/>
    <property type="match status" value="4"/>
</dbReference>
<dbReference type="InterPro" id="IPR015943">
    <property type="entry name" value="WD40/YVTN_repeat-like_dom_sf"/>
</dbReference>
<dbReference type="GO" id="GO:0071561">
    <property type="term" value="C:nucleus-vacuole junction"/>
    <property type="evidence" value="ECO:0007669"/>
    <property type="project" value="TreeGrafter"/>
</dbReference>
<evidence type="ECO:0000259" key="12">
    <source>
        <dbReference type="PROSITE" id="PS50011"/>
    </source>
</evidence>
<feature type="region of interest" description="Disordered" evidence="11">
    <location>
        <begin position="334"/>
        <end position="380"/>
    </location>
</feature>
<dbReference type="PROSITE" id="PS50294">
    <property type="entry name" value="WD_REPEATS_REGION"/>
    <property type="match status" value="1"/>
</dbReference>
<comment type="caution">
    <text evidence="13">The sequence shown here is derived from an EMBL/GenBank/DDBJ whole genome shotgun (WGS) entry which is preliminary data.</text>
</comment>
<dbReference type="Pfam" id="PF00400">
    <property type="entry name" value="WD40"/>
    <property type="match status" value="2"/>
</dbReference>
<dbReference type="InterPro" id="IPR016024">
    <property type="entry name" value="ARM-type_fold"/>
</dbReference>
<dbReference type="GO" id="GO:0016236">
    <property type="term" value="P:macroautophagy"/>
    <property type="evidence" value="ECO:0007669"/>
    <property type="project" value="InterPro"/>
</dbReference>
<dbReference type="SMART" id="SM00220">
    <property type="entry name" value="S_TKc"/>
    <property type="match status" value="1"/>
</dbReference>
<accession>A0A8H3D4J2</accession>
<keyword evidence="2" id="KW-0723">Serine/threonine-protein kinase</keyword>
<evidence type="ECO:0000313" key="13">
    <source>
        <dbReference type="EMBL" id="CAE6510341.1"/>
    </source>
</evidence>
<evidence type="ECO:0000256" key="3">
    <source>
        <dbReference type="ARBA" id="ARBA00022574"/>
    </source>
</evidence>